<proteinExistence type="predicted"/>
<accession>A0A197JZ91</accession>
<organism evidence="1 2">
    <name type="scientific">Linnemannia elongata AG-77</name>
    <dbReference type="NCBI Taxonomy" id="1314771"/>
    <lineage>
        <taxon>Eukaryota</taxon>
        <taxon>Fungi</taxon>
        <taxon>Fungi incertae sedis</taxon>
        <taxon>Mucoromycota</taxon>
        <taxon>Mortierellomycotina</taxon>
        <taxon>Mortierellomycetes</taxon>
        <taxon>Mortierellales</taxon>
        <taxon>Mortierellaceae</taxon>
        <taxon>Linnemannia</taxon>
    </lineage>
</organism>
<keyword evidence="2" id="KW-1185">Reference proteome</keyword>
<sequence length="263" mass="30048">MSSSRNCAAFFTLLFPVPFPRLHYQSFCTLLTRTNNLFQFDPIRCYSVLHRQLKATKNPTTIDHPLHPHSLVLLIHTQVSDLICEVKEIKKARFVIWTIPTWLIGWIRVTYSLFLEIVLFPSTPSPLLCPNTASTSIERKDLQKSSYEKLSCENTFTRTPCSLTPIHTPPTKSPPTKSSPAKAPLRVLLHLNSYTYSSCTLPPTHTPPTLNSYTYSSYTLTPTHSATTTKQQHLNKNQQSTHNTIDIQIFLFFYGWVLIHSID</sequence>
<name>A0A197JZ91_9FUNG</name>
<protein>
    <submittedName>
        <fullName evidence="1">Uncharacterized protein</fullName>
    </submittedName>
</protein>
<dbReference type="AlphaFoldDB" id="A0A197JZ91"/>
<evidence type="ECO:0000313" key="1">
    <source>
        <dbReference type="EMBL" id="OAQ30268.1"/>
    </source>
</evidence>
<reference evidence="1 2" key="1">
    <citation type="submission" date="2016-05" db="EMBL/GenBank/DDBJ databases">
        <title>Genome sequencing reveals origins of a unique bacterial endosymbiosis in the earliest lineages of terrestrial Fungi.</title>
        <authorList>
            <consortium name="DOE Joint Genome Institute"/>
            <person name="Uehling J."/>
            <person name="Gryganskyi A."/>
            <person name="Hameed K."/>
            <person name="Tschaplinski T."/>
            <person name="Misztal P."/>
            <person name="Wu S."/>
            <person name="Desiro A."/>
            <person name="Vande Pol N."/>
            <person name="Du Z.-Y."/>
            <person name="Zienkiewicz A."/>
            <person name="Zienkiewicz K."/>
            <person name="Morin E."/>
            <person name="Tisserant E."/>
            <person name="Splivallo R."/>
            <person name="Hainaut M."/>
            <person name="Henrissat B."/>
            <person name="Ohm R."/>
            <person name="Kuo A."/>
            <person name="Yan J."/>
            <person name="Lipzen A."/>
            <person name="Nolan M."/>
            <person name="Labutti K."/>
            <person name="Barry K."/>
            <person name="Goldstein A."/>
            <person name="Labbe J."/>
            <person name="Schadt C."/>
            <person name="Tuskan G."/>
            <person name="Grigoriev I."/>
            <person name="Martin F."/>
            <person name="Vilgalys R."/>
            <person name="Bonito G."/>
        </authorList>
    </citation>
    <scope>NUCLEOTIDE SEQUENCE [LARGE SCALE GENOMIC DNA]</scope>
    <source>
        <strain evidence="1 2">AG-77</strain>
    </source>
</reference>
<evidence type="ECO:0000313" key="2">
    <source>
        <dbReference type="Proteomes" id="UP000078512"/>
    </source>
</evidence>
<dbReference type="Proteomes" id="UP000078512">
    <property type="component" value="Unassembled WGS sequence"/>
</dbReference>
<dbReference type="EMBL" id="KV442036">
    <property type="protein sequence ID" value="OAQ30268.1"/>
    <property type="molecule type" value="Genomic_DNA"/>
</dbReference>
<gene>
    <name evidence="1" type="ORF">K457DRAFT_468765</name>
</gene>